<sequence length="78" mass="8722">MADLQKYKKNEKNKEKSAKHRACVIIWLVTNVLNGGKNSAANCGERVLPPPAGGVPWNMPPSFFCGVRFLSYFCYDSK</sequence>
<organism evidence="1 2">
    <name type="scientific">Alistipes shahii</name>
    <dbReference type="NCBI Taxonomy" id="328814"/>
    <lineage>
        <taxon>Bacteria</taxon>
        <taxon>Pseudomonadati</taxon>
        <taxon>Bacteroidota</taxon>
        <taxon>Bacteroidia</taxon>
        <taxon>Bacteroidales</taxon>
        <taxon>Rikenellaceae</taxon>
        <taxon>Alistipes</taxon>
    </lineage>
</organism>
<comment type="caution">
    <text evidence="1">The sequence shown here is derived from an EMBL/GenBank/DDBJ whole genome shotgun (WGS) entry which is preliminary data.</text>
</comment>
<dbReference type="GeneID" id="92755591"/>
<evidence type="ECO:0000313" key="1">
    <source>
        <dbReference type="EMBL" id="KAA2370955.1"/>
    </source>
</evidence>
<evidence type="ECO:0000313" key="2">
    <source>
        <dbReference type="Proteomes" id="UP000323567"/>
    </source>
</evidence>
<gene>
    <name evidence="1" type="ORF">F2Y13_05235</name>
</gene>
<dbReference type="Proteomes" id="UP000323567">
    <property type="component" value="Unassembled WGS sequence"/>
</dbReference>
<accession>A0A5B3GBE6</accession>
<dbReference type="RefSeq" id="WP_157359496.1">
    <property type="nucleotide sequence ID" value="NZ_DBFCSV010000258.1"/>
</dbReference>
<name>A0A5B3GBE6_9BACT</name>
<reference evidence="1 2" key="1">
    <citation type="journal article" date="2019" name="Nat. Med.">
        <title>A library of human gut bacterial isolates paired with longitudinal multiomics data enables mechanistic microbiome research.</title>
        <authorList>
            <person name="Poyet M."/>
            <person name="Groussin M."/>
            <person name="Gibbons S.M."/>
            <person name="Avila-Pacheco J."/>
            <person name="Jiang X."/>
            <person name="Kearney S.M."/>
            <person name="Perrotta A.R."/>
            <person name="Berdy B."/>
            <person name="Zhao S."/>
            <person name="Lieberman T.D."/>
            <person name="Swanson P.K."/>
            <person name="Smith M."/>
            <person name="Roesemann S."/>
            <person name="Alexander J.E."/>
            <person name="Rich S.A."/>
            <person name="Livny J."/>
            <person name="Vlamakis H."/>
            <person name="Clish C."/>
            <person name="Bullock K."/>
            <person name="Deik A."/>
            <person name="Scott J."/>
            <person name="Pierce K.A."/>
            <person name="Xavier R.J."/>
            <person name="Alm E.J."/>
        </authorList>
    </citation>
    <scope>NUCLEOTIDE SEQUENCE [LARGE SCALE GENOMIC DNA]</scope>
    <source>
        <strain evidence="1 2">BIOML-A2</strain>
    </source>
</reference>
<dbReference type="EMBL" id="VVXK01000005">
    <property type="protein sequence ID" value="KAA2370955.1"/>
    <property type="molecule type" value="Genomic_DNA"/>
</dbReference>
<protein>
    <submittedName>
        <fullName evidence="1">Uncharacterized protein</fullName>
    </submittedName>
</protein>
<proteinExistence type="predicted"/>
<dbReference type="AlphaFoldDB" id="A0A5B3GBE6"/>